<proteinExistence type="predicted"/>
<keyword evidence="2" id="KW-1185">Reference proteome</keyword>
<dbReference type="Proteomes" id="UP001054945">
    <property type="component" value="Unassembled WGS sequence"/>
</dbReference>
<evidence type="ECO:0000313" key="1">
    <source>
        <dbReference type="EMBL" id="GIY03834.1"/>
    </source>
</evidence>
<reference evidence="1 2" key="1">
    <citation type="submission" date="2021-06" db="EMBL/GenBank/DDBJ databases">
        <title>Caerostris extrusa draft genome.</title>
        <authorList>
            <person name="Kono N."/>
            <person name="Arakawa K."/>
        </authorList>
    </citation>
    <scope>NUCLEOTIDE SEQUENCE [LARGE SCALE GENOMIC DNA]</scope>
</reference>
<name>A0AAV4Q5Y2_CAEEX</name>
<accession>A0AAV4Q5Y2</accession>
<sequence>MHVFECMRSREKIPLNVQEETAIFMCMRLKNPYVSQAICANLMSHQSSNYGKVVAHTGSSKDQGRKRFAKSGKLGILPIQEPVT</sequence>
<organism evidence="1 2">
    <name type="scientific">Caerostris extrusa</name>
    <name type="common">Bark spider</name>
    <name type="synonym">Caerostris bankana</name>
    <dbReference type="NCBI Taxonomy" id="172846"/>
    <lineage>
        <taxon>Eukaryota</taxon>
        <taxon>Metazoa</taxon>
        <taxon>Ecdysozoa</taxon>
        <taxon>Arthropoda</taxon>
        <taxon>Chelicerata</taxon>
        <taxon>Arachnida</taxon>
        <taxon>Araneae</taxon>
        <taxon>Araneomorphae</taxon>
        <taxon>Entelegynae</taxon>
        <taxon>Araneoidea</taxon>
        <taxon>Araneidae</taxon>
        <taxon>Caerostris</taxon>
    </lineage>
</organism>
<dbReference type="AlphaFoldDB" id="A0AAV4Q5Y2"/>
<dbReference type="EMBL" id="BPLR01005632">
    <property type="protein sequence ID" value="GIY03834.1"/>
    <property type="molecule type" value="Genomic_DNA"/>
</dbReference>
<evidence type="ECO:0000313" key="2">
    <source>
        <dbReference type="Proteomes" id="UP001054945"/>
    </source>
</evidence>
<gene>
    <name evidence="1" type="ORF">CEXT_82001</name>
</gene>
<protein>
    <submittedName>
        <fullName evidence="1">Uncharacterized protein</fullName>
    </submittedName>
</protein>
<comment type="caution">
    <text evidence="1">The sequence shown here is derived from an EMBL/GenBank/DDBJ whole genome shotgun (WGS) entry which is preliminary data.</text>
</comment>